<gene>
    <name evidence="2" type="ORF">GDO81_014284</name>
</gene>
<accession>A0AAV7B9B7</accession>
<organism evidence="2 3">
    <name type="scientific">Engystomops pustulosus</name>
    <name type="common">Tungara frog</name>
    <name type="synonym">Physalaemus pustulosus</name>
    <dbReference type="NCBI Taxonomy" id="76066"/>
    <lineage>
        <taxon>Eukaryota</taxon>
        <taxon>Metazoa</taxon>
        <taxon>Chordata</taxon>
        <taxon>Craniata</taxon>
        <taxon>Vertebrata</taxon>
        <taxon>Euteleostomi</taxon>
        <taxon>Amphibia</taxon>
        <taxon>Batrachia</taxon>
        <taxon>Anura</taxon>
        <taxon>Neobatrachia</taxon>
        <taxon>Hyloidea</taxon>
        <taxon>Leptodactylidae</taxon>
        <taxon>Leiuperinae</taxon>
        <taxon>Engystomops</taxon>
    </lineage>
</organism>
<reference evidence="2" key="1">
    <citation type="thesis" date="2020" institute="ProQuest LLC" country="789 East Eisenhower Parkway, Ann Arbor, MI, USA">
        <title>Comparative Genomics and Chromosome Evolution.</title>
        <authorList>
            <person name="Mudd A.B."/>
        </authorList>
    </citation>
    <scope>NUCLEOTIDE SEQUENCE</scope>
    <source>
        <strain evidence="2">237g6f4</strain>
        <tissue evidence="2">Blood</tissue>
    </source>
</reference>
<proteinExistence type="predicted"/>
<dbReference type="EMBL" id="WNYA01000006">
    <property type="protein sequence ID" value="KAG8569165.1"/>
    <property type="molecule type" value="Genomic_DNA"/>
</dbReference>
<evidence type="ECO:0008006" key="4">
    <source>
        <dbReference type="Google" id="ProtNLM"/>
    </source>
</evidence>
<dbReference type="AlphaFoldDB" id="A0AAV7B9B7"/>
<evidence type="ECO:0000313" key="3">
    <source>
        <dbReference type="Proteomes" id="UP000824782"/>
    </source>
</evidence>
<comment type="caution">
    <text evidence="2">The sequence shown here is derived from an EMBL/GenBank/DDBJ whole genome shotgun (WGS) entry which is preliminary data.</text>
</comment>
<keyword evidence="1" id="KW-0732">Signal</keyword>
<evidence type="ECO:0000313" key="2">
    <source>
        <dbReference type="EMBL" id="KAG8569165.1"/>
    </source>
</evidence>
<dbReference type="Proteomes" id="UP000824782">
    <property type="component" value="Unassembled WGS sequence"/>
</dbReference>
<keyword evidence="3" id="KW-1185">Reference proteome</keyword>
<evidence type="ECO:0000256" key="1">
    <source>
        <dbReference type="SAM" id="SignalP"/>
    </source>
</evidence>
<feature type="signal peptide" evidence="1">
    <location>
        <begin position="1"/>
        <end position="22"/>
    </location>
</feature>
<name>A0AAV7B9B7_ENGPU</name>
<protein>
    <recommendedName>
        <fullName evidence="4">Placenta-expressed transcript 1 protein</fullName>
    </recommendedName>
</protein>
<sequence>MAQSGFAALFLFLGLVVSDVYGENATICETILNATLSSANLTDFKLTVSPTTLLSKTDYTVSLEGTGNFTIFLQASSSSNPVGNWSQDVTTCKGSPLFNESFPNGKSINTTWTSPENVTSVTISAYIQNDTETFRLEKILIHVSNETTSATTVATTSATVTSHTESTQTAKVSVATSADSPTKTTNAGPIEQSSLLSMALSVILSLLLIPNERLS</sequence>
<feature type="chain" id="PRO_5043473633" description="Placenta-expressed transcript 1 protein" evidence="1">
    <location>
        <begin position="23"/>
        <end position="215"/>
    </location>
</feature>